<evidence type="ECO:0000256" key="1">
    <source>
        <dbReference type="SAM" id="SignalP"/>
    </source>
</evidence>
<sequence length="430" mass="50755">MNKLLAVFALGLALTTGYGQARTSPLLTNLFAKNQNPVFQEVIRHPDTYRLQIIYTRIDRDRNNVPTFTNYYFHVDSTTYFNPASTVKLPLALLSLEKLNRMKIPDVTLFTAMQFDSAFRNQTREWTDNTSETGFPSIAHFIKKAFLVSDNDAYSRMYEFVGQQEINRSLHAKGYLDTRITHRFVRMTSEENRHTNPVRFIRPDGTLIYAQPAAYNPDAFDFRRIDKLGKGYLTARDSLVHEPFDFSTRNKYPLEAFQQTLQSVLFPQSVPERQRFDLTDSDYAFLYQYLSQFPGETNYPKYDSDQYYDTYVKFFFQDSLHHKLPEGVRVFNKVGWAYGFMTDASYVADFKNRIEFMLSATIYVNKDEILNDNKYEYESVAHPFLYQLGQTVYAYELKRKRKNRPNLREFKRQYETRKNDERPTIKDVDN</sequence>
<dbReference type="GO" id="GO:0030655">
    <property type="term" value="P:beta-lactam antibiotic catabolic process"/>
    <property type="evidence" value="ECO:0007669"/>
    <property type="project" value="InterPro"/>
</dbReference>
<reference evidence="3 4" key="1">
    <citation type="submission" date="2018-11" db="EMBL/GenBank/DDBJ databases">
        <authorList>
            <person name="Zhou Z."/>
            <person name="Wang G."/>
        </authorList>
    </citation>
    <scope>NUCLEOTIDE SEQUENCE [LARGE SCALE GENOMIC DNA]</scope>
    <source>
        <strain evidence="3 4">KCTC52004</strain>
    </source>
</reference>
<keyword evidence="4" id="KW-1185">Reference proteome</keyword>
<comment type="caution">
    <text evidence="3">The sequence shown here is derived from an EMBL/GenBank/DDBJ whole genome shotgun (WGS) entry which is preliminary data.</text>
</comment>
<dbReference type="GO" id="GO:0008800">
    <property type="term" value="F:beta-lactamase activity"/>
    <property type="evidence" value="ECO:0007669"/>
    <property type="project" value="InterPro"/>
</dbReference>
<evidence type="ECO:0000259" key="2">
    <source>
        <dbReference type="Pfam" id="PF13354"/>
    </source>
</evidence>
<evidence type="ECO:0000313" key="3">
    <source>
        <dbReference type="EMBL" id="RRB06467.1"/>
    </source>
</evidence>
<feature type="domain" description="Beta-lactamase class A catalytic" evidence="2">
    <location>
        <begin position="69"/>
        <end position="191"/>
    </location>
</feature>
<dbReference type="Proteomes" id="UP000271925">
    <property type="component" value="Unassembled WGS sequence"/>
</dbReference>
<dbReference type="SUPFAM" id="SSF56601">
    <property type="entry name" value="beta-lactamase/transpeptidase-like"/>
    <property type="match status" value="1"/>
</dbReference>
<dbReference type="OrthoDB" id="1884322at2"/>
<dbReference type="Gene3D" id="3.40.710.10">
    <property type="entry name" value="DD-peptidase/beta-lactamase superfamily"/>
    <property type="match status" value="1"/>
</dbReference>
<name>A0A3P1BZG1_9BACT</name>
<proteinExistence type="predicted"/>
<dbReference type="InterPro" id="IPR045155">
    <property type="entry name" value="Beta-lactam_cat"/>
</dbReference>
<accession>A0A3P1BZG1</accession>
<gene>
    <name evidence="3" type="ORF">EHT25_01300</name>
</gene>
<dbReference type="AlphaFoldDB" id="A0A3P1BZG1"/>
<feature type="signal peptide" evidence="1">
    <location>
        <begin position="1"/>
        <end position="21"/>
    </location>
</feature>
<keyword evidence="1" id="KW-0732">Signal</keyword>
<evidence type="ECO:0000313" key="4">
    <source>
        <dbReference type="Proteomes" id="UP000271925"/>
    </source>
</evidence>
<dbReference type="RefSeq" id="WP_124869471.1">
    <property type="nucleotide sequence ID" value="NZ_RQJO01000007.1"/>
</dbReference>
<dbReference type="InterPro" id="IPR012338">
    <property type="entry name" value="Beta-lactam/transpept-like"/>
</dbReference>
<organism evidence="3 4">
    <name type="scientific">Larkinella rosea</name>
    <dbReference type="NCBI Taxonomy" id="2025312"/>
    <lineage>
        <taxon>Bacteria</taxon>
        <taxon>Pseudomonadati</taxon>
        <taxon>Bacteroidota</taxon>
        <taxon>Cytophagia</taxon>
        <taxon>Cytophagales</taxon>
        <taxon>Spirosomataceae</taxon>
        <taxon>Larkinella</taxon>
    </lineage>
</organism>
<dbReference type="Pfam" id="PF13354">
    <property type="entry name" value="Beta-lactamase2"/>
    <property type="match status" value="1"/>
</dbReference>
<feature type="chain" id="PRO_5018241964" description="Beta-lactamase class A catalytic domain-containing protein" evidence="1">
    <location>
        <begin position="22"/>
        <end position="430"/>
    </location>
</feature>
<protein>
    <recommendedName>
        <fullName evidence="2">Beta-lactamase class A catalytic domain-containing protein</fullName>
    </recommendedName>
</protein>
<dbReference type="EMBL" id="RQJO01000007">
    <property type="protein sequence ID" value="RRB06467.1"/>
    <property type="molecule type" value="Genomic_DNA"/>
</dbReference>